<reference evidence="3 4" key="1">
    <citation type="submission" date="2022-09" db="EMBL/GenBank/DDBJ databases">
        <title>Enrichment on poylsaccharides allowed isolation of novel metabolic and taxonomic groups of Haloarchaea.</title>
        <authorList>
            <person name="Sorokin D.Y."/>
            <person name="Elcheninov A.G."/>
            <person name="Khizhniak T.V."/>
            <person name="Kolganova T.V."/>
            <person name="Kublanov I.V."/>
        </authorList>
    </citation>
    <scope>NUCLEOTIDE SEQUENCE [LARGE SCALE GENOMIC DNA]</scope>
    <source>
        <strain evidence="3 4">AArc-m2/3/4</strain>
    </source>
</reference>
<accession>A0ABT2QDY3</accession>
<feature type="compositionally biased region" description="Basic and acidic residues" evidence="1">
    <location>
        <begin position="163"/>
        <end position="174"/>
    </location>
</feature>
<dbReference type="InterPro" id="IPR001845">
    <property type="entry name" value="HTH_ArsR_DNA-bd_dom"/>
</dbReference>
<feature type="compositionally biased region" description="Basic and acidic residues" evidence="1">
    <location>
        <begin position="24"/>
        <end position="36"/>
    </location>
</feature>
<feature type="compositionally biased region" description="Acidic residues" evidence="1">
    <location>
        <begin position="149"/>
        <end position="162"/>
    </location>
</feature>
<organism evidence="3 4">
    <name type="scientific">Natronoglomus mannanivorans</name>
    <dbReference type="NCBI Taxonomy" id="2979990"/>
    <lineage>
        <taxon>Archaea</taxon>
        <taxon>Methanobacteriati</taxon>
        <taxon>Methanobacteriota</taxon>
        <taxon>Stenosarchaea group</taxon>
        <taxon>Halobacteria</taxon>
        <taxon>Halobacteriales</taxon>
        <taxon>Natrialbaceae</taxon>
        <taxon>Natronoglomus</taxon>
    </lineage>
</organism>
<feature type="compositionally biased region" description="Basic and acidic residues" evidence="1">
    <location>
        <begin position="94"/>
        <end position="115"/>
    </location>
</feature>
<dbReference type="PANTHER" id="PTHR36216">
    <property type="entry name" value="TRANSCRIPTIONAL REGULATOR, TRMB"/>
    <property type="match status" value="1"/>
</dbReference>
<dbReference type="SMART" id="SM00418">
    <property type="entry name" value="HTH_ARSR"/>
    <property type="match status" value="1"/>
</dbReference>
<evidence type="ECO:0000313" key="3">
    <source>
        <dbReference type="EMBL" id="MCU4973138.1"/>
    </source>
</evidence>
<dbReference type="InterPro" id="IPR036390">
    <property type="entry name" value="WH_DNA-bd_sf"/>
</dbReference>
<keyword evidence="4" id="KW-1185">Reference proteome</keyword>
<feature type="region of interest" description="Disordered" evidence="1">
    <location>
        <begin position="1"/>
        <end position="129"/>
    </location>
</feature>
<dbReference type="InterPro" id="IPR000835">
    <property type="entry name" value="HTH_MarR-typ"/>
</dbReference>
<dbReference type="Gene3D" id="1.10.10.10">
    <property type="entry name" value="Winged helix-like DNA-binding domain superfamily/Winged helix DNA-binding domain"/>
    <property type="match status" value="2"/>
</dbReference>
<dbReference type="Pfam" id="PF25212">
    <property type="entry name" value="HVO_A0114"/>
    <property type="match status" value="1"/>
</dbReference>
<dbReference type="PANTHER" id="PTHR36216:SF1">
    <property type="entry name" value="HTH ARSR-TYPE DOMAIN-CONTAINING PROTEIN"/>
    <property type="match status" value="1"/>
</dbReference>
<name>A0ABT2QDY3_9EURY</name>
<dbReference type="CDD" id="cd00090">
    <property type="entry name" value="HTH_ARSR"/>
    <property type="match status" value="2"/>
</dbReference>
<feature type="compositionally biased region" description="Acidic residues" evidence="1">
    <location>
        <begin position="120"/>
        <end position="129"/>
    </location>
</feature>
<feature type="region of interest" description="Disordered" evidence="1">
    <location>
        <begin position="319"/>
        <end position="342"/>
    </location>
</feature>
<dbReference type="InterPro" id="IPR036388">
    <property type="entry name" value="WH-like_DNA-bd_sf"/>
</dbReference>
<dbReference type="InterPro" id="IPR056504">
    <property type="entry name" value="HTH_HVO_0163_N"/>
</dbReference>
<dbReference type="SUPFAM" id="SSF46785">
    <property type="entry name" value="Winged helix' DNA-binding domain"/>
    <property type="match status" value="2"/>
</dbReference>
<sequence length="685" mass="69996">MTDNGVEDDLVENVDAAVNVSEQLHTESTSEGHVEVGENGTLVSDVSDGTGASNGNDNSANNGSAANNANSNDTGNGDGAPETTPTFTANQSEDAAHADEVHSAADDVAGDREGVGEGNGSEDNDSAGDGIETVEETLDTVANTTGSDDGVENDGTENDDTENESRETGLEHAATKATTVSDSVTTDALDATVDGANESLEVSMDERELGVNTSLEDRNVTSEHGAMVRAATNVTVDANSTTGNGTALAVSTSETSVRSTAGASASASASVNSNASAHPSENAATRSMAARVAQANANTTVTVAQLNGETSVVRTNGNATARVGNGNAHTRAAHSSHVDRDELVTTTVDTNGQLNESAIAAIFGDESSETDDSDRSGNESASSSTSSSSSASASASSSGSSSSSTTSSSSATTTSANTHEEPEFQIRTSGSDRGSSATDAALVGAMGAVTLSGAGAATSAGSAGAASAGAGAGASAGTGLLANLSFLVQFFWLRHLRPILVNLPWEFLSISVFKYSRYDDSDPLENDRRRVIYETIEDDPGAYLSAVSETSDVPLSTVRHHVRVLEDEGLVTSVKVHGKRRYVPAGEGDVELHAALAEPAKRDVLEALADHGRANNGTLATALDRDPSTVSHHLSTLEDDGLVVREQDGRSIVNELAPDVEARLFEDDGVEEDESQRAVAVPADD</sequence>
<dbReference type="EMBL" id="JAOPKB010000004">
    <property type="protein sequence ID" value="MCU4973138.1"/>
    <property type="molecule type" value="Genomic_DNA"/>
</dbReference>
<comment type="caution">
    <text evidence="3">The sequence shown here is derived from an EMBL/GenBank/DDBJ whole genome shotgun (WGS) entry which is preliminary data.</text>
</comment>
<feature type="region of interest" description="Disordered" evidence="1">
    <location>
        <begin position="665"/>
        <end position="685"/>
    </location>
</feature>
<dbReference type="NCBIfam" id="NF033788">
    <property type="entry name" value="HTH_metalloreg"/>
    <property type="match status" value="1"/>
</dbReference>
<dbReference type="SMART" id="SM00347">
    <property type="entry name" value="HTH_MARR"/>
    <property type="match status" value="1"/>
</dbReference>
<feature type="compositionally biased region" description="Acidic residues" evidence="1">
    <location>
        <begin position="1"/>
        <end position="12"/>
    </location>
</feature>
<feature type="compositionally biased region" description="Polar residues" evidence="1">
    <location>
        <begin position="426"/>
        <end position="437"/>
    </location>
</feature>
<evidence type="ECO:0000256" key="1">
    <source>
        <dbReference type="SAM" id="MobiDB-lite"/>
    </source>
</evidence>
<proteinExistence type="predicted"/>
<feature type="region of interest" description="Disordered" evidence="1">
    <location>
        <begin position="142"/>
        <end position="180"/>
    </location>
</feature>
<dbReference type="PROSITE" id="PS50987">
    <property type="entry name" value="HTH_ARSR_2"/>
    <property type="match status" value="1"/>
</dbReference>
<feature type="compositionally biased region" description="Low complexity" evidence="1">
    <location>
        <begin position="47"/>
        <end position="75"/>
    </location>
</feature>
<protein>
    <submittedName>
        <fullName evidence="3">Metalloregulator ArsR/SmtB family transcription factor</fullName>
    </submittedName>
</protein>
<feature type="region of interest" description="Disordered" evidence="1">
    <location>
        <begin position="362"/>
        <end position="437"/>
    </location>
</feature>
<dbReference type="RefSeq" id="WP_338007779.1">
    <property type="nucleotide sequence ID" value="NZ_JAOPKB010000004.1"/>
</dbReference>
<evidence type="ECO:0000259" key="2">
    <source>
        <dbReference type="PROSITE" id="PS50987"/>
    </source>
</evidence>
<feature type="domain" description="HTH arsR-type" evidence="2">
    <location>
        <begin position="581"/>
        <end position="676"/>
    </location>
</feature>
<dbReference type="InterPro" id="IPR011991">
    <property type="entry name" value="ArsR-like_HTH"/>
</dbReference>
<feature type="compositionally biased region" description="Polar residues" evidence="1">
    <location>
        <begin position="83"/>
        <end position="93"/>
    </location>
</feature>
<dbReference type="Proteomes" id="UP001320972">
    <property type="component" value="Unassembled WGS sequence"/>
</dbReference>
<gene>
    <name evidence="3" type="ORF">OB955_10325</name>
</gene>
<dbReference type="Pfam" id="PF24266">
    <property type="entry name" value="HTH_HVO_0163_N"/>
    <property type="match status" value="1"/>
</dbReference>
<feature type="compositionally biased region" description="Low complexity" evidence="1">
    <location>
        <begin position="380"/>
        <end position="416"/>
    </location>
</feature>
<evidence type="ECO:0000313" key="4">
    <source>
        <dbReference type="Proteomes" id="UP001320972"/>
    </source>
</evidence>